<comment type="caution">
    <text evidence="1">The sequence shown here is derived from an EMBL/GenBank/DDBJ whole genome shotgun (WGS) entry which is preliminary data.</text>
</comment>
<protein>
    <submittedName>
        <fullName evidence="1">Uncharacterized protein</fullName>
    </submittedName>
</protein>
<dbReference type="EMBL" id="VSRR010090805">
    <property type="protein sequence ID" value="MPC92317.1"/>
    <property type="molecule type" value="Genomic_DNA"/>
</dbReference>
<sequence>MSPIDSSLAPPSQPREES</sequence>
<organism evidence="1 2">
    <name type="scientific">Portunus trituberculatus</name>
    <name type="common">Swimming crab</name>
    <name type="synonym">Neptunus trituberculatus</name>
    <dbReference type="NCBI Taxonomy" id="210409"/>
    <lineage>
        <taxon>Eukaryota</taxon>
        <taxon>Metazoa</taxon>
        <taxon>Ecdysozoa</taxon>
        <taxon>Arthropoda</taxon>
        <taxon>Crustacea</taxon>
        <taxon>Multicrustacea</taxon>
        <taxon>Malacostraca</taxon>
        <taxon>Eumalacostraca</taxon>
        <taxon>Eucarida</taxon>
        <taxon>Decapoda</taxon>
        <taxon>Pleocyemata</taxon>
        <taxon>Brachyura</taxon>
        <taxon>Eubrachyura</taxon>
        <taxon>Portunoidea</taxon>
        <taxon>Portunidae</taxon>
        <taxon>Portuninae</taxon>
        <taxon>Portunus</taxon>
    </lineage>
</organism>
<dbReference type="AlphaFoldDB" id="A0A5B7JG31"/>
<reference evidence="1 2" key="1">
    <citation type="submission" date="2019-05" db="EMBL/GenBank/DDBJ databases">
        <title>Another draft genome of Portunus trituberculatus and its Hox gene families provides insights of decapod evolution.</title>
        <authorList>
            <person name="Jeong J.-H."/>
            <person name="Song I."/>
            <person name="Kim S."/>
            <person name="Choi T."/>
            <person name="Kim D."/>
            <person name="Ryu S."/>
            <person name="Kim W."/>
        </authorList>
    </citation>
    <scope>NUCLEOTIDE SEQUENCE [LARGE SCALE GENOMIC DNA]</scope>
    <source>
        <tissue evidence="1">Muscle</tissue>
    </source>
</reference>
<proteinExistence type="predicted"/>
<keyword evidence="2" id="KW-1185">Reference proteome</keyword>
<dbReference type="Proteomes" id="UP000324222">
    <property type="component" value="Unassembled WGS sequence"/>
</dbReference>
<name>A0A5B7JG31_PORTR</name>
<evidence type="ECO:0000313" key="1">
    <source>
        <dbReference type="EMBL" id="MPC92317.1"/>
    </source>
</evidence>
<accession>A0A5B7JG31</accession>
<gene>
    <name evidence="1" type="ORF">E2C01_087399</name>
</gene>
<evidence type="ECO:0000313" key="2">
    <source>
        <dbReference type="Proteomes" id="UP000324222"/>
    </source>
</evidence>